<gene>
    <name evidence="1" type="ORF">Aory04_000355900</name>
</gene>
<dbReference type="InterPro" id="IPR051806">
    <property type="entry name" value="HAD-like_SPP"/>
</dbReference>
<protein>
    <submittedName>
        <fullName evidence="1">Unnamed protein product</fullName>
    </submittedName>
</protein>
<dbReference type="InterPro" id="IPR006439">
    <property type="entry name" value="HAD-SF_hydro_IA"/>
</dbReference>
<sequence>MESKIPTLCKNPAIEIPGARALLETLNSLHAPWAIVTSGTNALLTGWLDVLRLPRPQEVTVAEDVKIGKPDPEGYYKARTRLLRHRGEDDIKDVLVVEDAPAGVKAGKSAGCYVLAVTTTHTVDQLKAAGADWVIPDHRFVEVRRKNGSQGTFTFTFNNVF</sequence>
<name>A0AAN5BV58_ASPOZ</name>
<dbReference type="NCBIfam" id="TIGR01509">
    <property type="entry name" value="HAD-SF-IA-v3"/>
    <property type="match status" value="1"/>
</dbReference>
<dbReference type="EMBL" id="BSYA01000029">
    <property type="protein sequence ID" value="GMG26831.1"/>
    <property type="molecule type" value="Genomic_DNA"/>
</dbReference>
<dbReference type="PANTHER" id="PTHR43481:SF4">
    <property type="entry name" value="GLYCEROL-1-PHOSPHATE PHOSPHOHYDROLASE 1-RELATED"/>
    <property type="match status" value="1"/>
</dbReference>
<dbReference type="PANTHER" id="PTHR43481">
    <property type="entry name" value="FRUCTOSE-1-PHOSPHATE PHOSPHATASE"/>
    <property type="match status" value="1"/>
</dbReference>
<dbReference type="GO" id="GO:0050308">
    <property type="term" value="F:sugar-phosphatase activity"/>
    <property type="evidence" value="ECO:0007669"/>
    <property type="project" value="TreeGrafter"/>
</dbReference>
<dbReference type="AlphaFoldDB" id="A0AAN5BV58"/>
<reference evidence="1" key="1">
    <citation type="submission" date="2023-04" db="EMBL/GenBank/DDBJ databases">
        <title>Aspergillus oryzae NBRC 4228.</title>
        <authorList>
            <person name="Ichikawa N."/>
            <person name="Sato H."/>
            <person name="Tonouchi N."/>
        </authorList>
    </citation>
    <scope>NUCLEOTIDE SEQUENCE</scope>
    <source>
        <strain evidence="1">NBRC 4228</strain>
    </source>
</reference>
<dbReference type="InterPro" id="IPR036412">
    <property type="entry name" value="HAD-like_sf"/>
</dbReference>
<evidence type="ECO:0000313" key="2">
    <source>
        <dbReference type="Proteomes" id="UP001165205"/>
    </source>
</evidence>
<dbReference type="SUPFAM" id="SSF56784">
    <property type="entry name" value="HAD-like"/>
    <property type="match status" value="1"/>
</dbReference>
<dbReference type="Gene3D" id="3.40.50.1000">
    <property type="entry name" value="HAD superfamily/HAD-like"/>
    <property type="match status" value="1"/>
</dbReference>
<evidence type="ECO:0000313" key="1">
    <source>
        <dbReference type="EMBL" id="GMG26831.1"/>
    </source>
</evidence>
<dbReference type="InterPro" id="IPR041492">
    <property type="entry name" value="HAD_2"/>
</dbReference>
<dbReference type="InterPro" id="IPR023214">
    <property type="entry name" value="HAD_sf"/>
</dbReference>
<comment type="caution">
    <text evidence="1">The sequence shown here is derived from an EMBL/GenBank/DDBJ whole genome shotgun (WGS) entry which is preliminary data.</text>
</comment>
<dbReference type="Proteomes" id="UP001165205">
    <property type="component" value="Unassembled WGS sequence"/>
</dbReference>
<dbReference type="Pfam" id="PF13419">
    <property type="entry name" value="HAD_2"/>
    <property type="match status" value="1"/>
</dbReference>
<accession>A0AAN5BV58</accession>
<proteinExistence type="predicted"/>
<organism evidence="1 2">
    <name type="scientific">Aspergillus oryzae</name>
    <name type="common">Yellow koji mold</name>
    <dbReference type="NCBI Taxonomy" id="5062"/>
    <lineage>
        <taxon>Eukaryota</taxon>
        <taxon>Fungi</taxon>
        <taxon>Dikarya</taxon>
        <taxon>Ascomycota</taxon>
        <taxon>Pezizomycotina</taxon>
        <taxon>Eurotiomycetes</taxon>
        <taxon>Eurotiomycetidae</taxon>
        <taxon>Eurotiales</taxon>
        <taxon>Aspergillaceae</taxon>
        <taxon>Aspergillus</taxon>
        <taxon>Aspergillus subgen. Circumdati</taxon>
    </lineage>
</organism>